<evidence type="ECO:0000256" key="1">
    <source>
        <dbReference type="SAM" id="Phobius"/>
    </source>
</evidence>
<comment type="caution">
    <text evidence="2">The sequence shown here is derived from an EMBL/GenBank/DDBJ whole genome shotgun (WGS) entry which is preliminary data.</text>
</comment>
<keyword evidence="1" id="KW-0812">Transmembrane</keyword>
<evidence type="ECO:0000313" key="3">
    <source>
        <dbReference type="Proteomes" id="UP000824998"/>
    </source>
</evidence>
<proteinExistence type="predicted"/>
<dbReference type="AlphaFoldDB" id="A0A9P7YU06"/>
<keyword evidence="1" id="KW-0472">Membrane</keyword>
<gene>
    <name evidence="2" type="ORF">BJ875DRAFT_262195</name>
</gene>
<evidence type="ECO:0000313" key="2">
    <source>
        <dbReference type="EMBL" id="KAG9239058.1"/>
    </source>
</evidence>
<dbReference type="EMBL" id="MU251362">
    <property type="protein sequence ID" value="KAG9239058.1"/>
    <property type="molecule type" value="Genomic_DNA"/>
</dbReference>
<protein>
    <submittedName>
        <fullName evidence="2">Uncharacterized protein</fullName>
    </submittedName>
</protein>
<name>A0A9P7YU06_9HELO</name>
<reference evidence="2" key="1">
    <citation type="journal article" date="2021" name="IMA Fungus">
        <title>Genomic characterization of three marine fungi, including Emericellopsis atlantica sp. nov. with signatures of a generalist lifestyle and marine biomass degradation.</title>
        <authorList>
            <person name="Hagestad O.C."/>
            <person name="Hou L."/>
            <person name="Andersen J.H."/>
            <person name="Hansen E.H."/>
            <person name="Altermark B."/>
            <person name="Li C."/>
            <person name="Kuhnert E."/>
            <person name="Cox R.J."/>
            <person name="Crous P.W."/>
            <person name="Spatafora J.W."/>
            <person name="Lail K."/>
            <person name="Amirebrahimi M."/>
            <person name="Lipzen A."/>
            <person name="Pangilinan J."/>
            <person name="Andreopoulos W."/>
            <person name="Hayes R.D."/>
            <person name="Ng V."/>
            <person name="Grigoriev I.V."/>
            <person name="Jackson S.A."/>
            <person name="Sutton T.D.S."/>
            <person name="Dobson A.D.W."/>
            <person name="Rama T."/>
        </authorList>
    </citation>
    <scope>NUCLEOTIDE SEQUENCE</scope>
    <source>
        <strain evidence="2">TRa018bII</strain>
    </source>
</reference>
<feature type="transmembrane region" description="Helical" evidence="1">
    <location>
        <begin position="7"/>
        <end position="25"/>
    </location>
</feature>
<sequence>MVSGPDVITYIGVPLAVLGVLPIIYNTFSTLVTLTKVRRALRHGRLAGITRGDVVNHVVEVELPRYTIAPLHRHEHISDYWSLSHYPSQIPGGSWTTFNWKCHAIGLKTQRIDYADQLRQPQAEIGFEELVSFLLDLGALPDANGFRMLRASGLWVPTGTVLLRSPNQEEAVLSVAPLDDSDGNLSLAVRWSSNWGMRDPSSLPPYWVLIKGDRSPALSSKPGKLENETLKAFEIGEEIEEKVPREAADNSSKASKTAKYVPEQAMNIRCQVGTQGLTAAIPDDAEPDLFEGYDIRHLEDSNVLSNTTGVWFASALTALGTSSQTILWNYKIPTEILSFSKKPTIPCGILVLLSIIPPSSTPEWCTTYDDTTTDRDAQFRSMRESSRALVREASLAPAQKAIAVRERQMKAHEDFVDSLNAKRRRDAQRAETTAVEALQSLKWEGGLVASHLLAWLKEGGHVDEAHDLRRAVEALLYRMVCEPGLASDTGAMLDRWKLFVENGGMRKADYLVLQEQVVGFAYAGLLVAVIAESVTAGSGSLAADLGECVRVWRKVRLG</sequence>
<dbReference type="Proteomes" id="UP000824998">
    <property type="component" value="Unassembled WGS sequence"/>
</dbReference>
<organism evidence="2 3">
    <name type="scientific">Amylocarpus encephaloides</name>
    <dbReference type="NCBI Taxonomy" id="45428"/>
    <lineage>
        <taxon>Eukaryota</taxon>
        <taxon>Fungi</taxon>
        <taxon>Dikarya</taxon>
        <taxon>Ascomycota</taxon>
        <taxon>Pezizomycotina</taxon>
        <taxon>Leotiomycetes</taxon>
        <taxon>Helotiales</taxon>
        <taxon>Helotiales incertae sedis</taxon>
        <taxon>Amylocarpus</taxon>
    </lineage>
</organism>
<accession>A0A9P7YU06</accession>
<keyword evidence="1" id="KW-1133">Transmembrane helix</keyword>
<dbReference type="OrthoDB" id="3166386at2759"/>
<keyword evidence="3" id="KW-1185">Reference proteome</keyword>